<evidence type="ECO:0000256" key="1">
    <source>
        <dbReference type="SAM" id="Phobius"/>
    </source>
</evidence>
<feature type="transmembrane region" description="Helical" evidence="1">
    <location>
        <begin position="7"/>
        <end position="29"/>
    </location>
</feature>
<gene>
    <name evidence="2" type="ORF">B0X71_07750</name>
</gene>
<keyword evidence="3" id="KW-1185">Reference proteome</keyword>
<dbReference type="PANTHER" id="PTHR39165">
    <property type="entry name" value="IG HYPOTHETICAL 17883"/>
    <property type="match status" value="1"/>
</dbReference>
<reference evidence="2 3" key="1">
    <citation type="submission" date="2017-02" db="EMBL/GenBank/DDBJ databases">
        <title>The complete genomic sequence of a novel cold adapted crude oil-degrading bacterium Planococcus qaidamina Y42.</title>
        <authorList>
            <person name="Yang R."/>
        </authorList>
    </citation>
    <scope>NUCLEOTIDE SEQUENCE [LARGE SCALE GENOMIC DNA]</scope>
    <source>
        <strain evidence="2 3">Y42</strain>
    </source>
</reference>
<dbReference type="RefSeq" id="WP_077588877.1">
    <property type="nucleotide sequence ID" value="NZ_CP019640.1"/>
</dbReference>
<dbReference type="Pfam" id="PF04306">
    <property type="entry name" value="DUF456"/>
    <property type="match status" value="1"/>
</dbReference>
<evidence type="ECO:0000313" key="2">
    <source>
        <dbReference type="EMBL" id="AQQ52994.1"/>
    </source>
</evidence>
<accession>A0A1Q2KY12</accession>
<dbReference type="InterPro" id="IPR007403">
    <property type="entry name" value="DUF456"/>
</dbReference>
<dbReference type="KEGG" id="pmar:B0X71_07750"/>
<evidence type="ECO:0008006" key="4">
    <source>
        <dbReference type="Google" id="ProtNLM"/>
    </source>
</evidence>
<keyword evidence="1" id="KW-0472">Membrane</keyword>
<feature type="transmembrane region" description="Helical" evidence="1">
    <location>
        <begin position="84"/>
        <end position="114"/>
    </location>
</feature>
<dbReference type="Proteomes" id="UP000188184">
    <property type="component" value="Chromosome"/>
</dbReference>
<dbReference type="EMBL" id="CP019640">
    <property type="protein sequence ID" value="AQQ52994.1"/>
    <property type="molecule type" value="Genomic_DNA"/>
</dbReference>
<feature type="transmembrane region" description="Helical" evidence="1">
    <location>
        <begin position="49"/>
        <end position="72"/>
    </location>
</feature>
<sequence length="159" mass="17033">MEVIGWTLIWVLFVISFIGLVYPIIPAVLFLAGGFVTYGLFFGFAELPWWFWAIEILFVVLLFGADLLANALSVKRFGGSKAGLWGSTIGLIIGPFVIPVVGILLGPFIGAIAAELIVNRTDLKQSVRSGVGSVVGFLTSVAAKGIIQIVMIVIFFVAV</sequence>
<protein>
    <recommendedName>
        <fullName evidence="4">DUF456 domain-containing protein</fullName>
    </recommendedName>
</protein>
<proteinExistence type="predicted"/>
<keyword evidence="1" id="KW-0812">Transmembrane</keyword>
<name>A0A1Q2KY12_9BACL</name>
<dbReference type="OrthoDB" id="9808460at2"/>
<evidence type="ECO:0000313" key="3">
    <source>
        <dbReference type="Proteomes" id="UP000188184"/>
    </source>
</evidence>
<dbReference type="PANTHER" id="PTHR39165:SF1">
    <property type="entry name" value="DUF456 DOMAIN-CONTAINING PROTEIN"/>
    <property type="match status" value="1"/>
</dbReference>
<feature type="transmembrane region" description="Helical" evidence="1">
    <location>
        <begin position="134"/>
        <end position="158"/>
    </location>
</feature>
<dbReference type="AlphaFoldDB" id="A0A1Q2KY12"/>
<organism evidence="2 3">
    <name type="scientific">Planococcus lenghuensis</name>
    <dbReference type="NCBI Taxonomy" id="2213202"/>
    <lineage>
        <taxon>Bacteria</taxon>
        <taxon>Bacillati</taxon>
        <taxon>Bacillota</taxon>
        <taxon>Bacilli</taxon>
        <taxon>Bacillales</taxon>
        <taxon>Caryophanaceae</taxon>
        <taxon>Planococcus</taxon>
    </lineage>
</organism>
<keyword evidence="1" id="KW-1133">Transmembrane helix</keyword>